<dbReference type="PROSITE" id="PS50857">
    <property type="entry name" value="COX2_CUA"/>
    <property type="match status" value="1"/>
</dbReference>
<keyword evidence="5 11" id="KW-0496">Mitochondrion</keyword>
<proteinExistence type="inferred from homology"/>
<dbReference type="GO" id="GO:0004129">
    <property type="term" value="F:cytochrome-c oxidase activity"/>
    <property type="evidence" value="ECO:0007669"/>
    <property type="project" value="InterPro"/>
</dbReference>
<evidence type="ECO:0000256" key="4">
    <source>
        <dbReference type="ARBA" id="ARBA00022989"/>
    </source>
</evidence>
<dbReference type="Gene3D" id="1.10.287.90">
    <property type="match status" value="1"/>
</dbReference>
<reference evidence="11" key="1">
    <citation type="submission" date="2019-11" db="EMBL/GenBank/DDBJ databases">
        <title>Convergent organelle genome evolution in Selaginellaceae with mitochondrial-like plastid genomes and a highly diverged mitochondrial genome.</title>
        <authorList>
            <person name="Kang J.-S."/>
            <person name="Wang Y.-R."/>
            <person name="Xiang Q.-P."/>
            <person name="Zhang X.-C."/>
        </authorList>
    </citation>
    <scope>NUCLEOTIDE SEQUENCE</scope>
    <source>
        <strain evidence="11">Contig 10</strain>
    </source>
</reference>
<sequence length="125" mass="14030">MDVLVFGPLMVNCDAAEPWATGFQDPATPGMLGMTDLHHDLLVFIITILILVLWVLVRALTHFQSNRSPIPLRTAHGTTVEMIWTILPSILLMFLAIPSFALLYSTDEVEDPAMTIKAIGHQWFW</sequence>
<evidence type="ECO:0000256" key="2">
    <source>
        <dbReference type="ARBA" id="ARBA00007866"/>
    </source>
</evidence>
<evidence type="ECO:0000259" key="9">
    <source>
        <dbReference type="PROSITE" id="PS50857"/>
    </source>
</evidence>
<dbReference type="PRINTS" id="PR01166">
    <property type="entry name" value="CYCOXIDASEII"/>
</dbReference>
<feature type="transmembrane region" description="Helical" evidence="8">
    <location>
        <begin position="41"/>
        <end position="61"/>
    </location>
</feature>
<keyword evidence="4 8" id="KW-1133">Transmembrane helix</keyword>
<keyword evidence="3 8" id="KW-0812">Transmembrane</keyword>
<dbReference type="PROSITE" id="PS50999">
    <property type="entry name" value="COX2_TM"/>
    <property type="match status" value="1"/>
</dbReference>
<name>A0A7U3TX18_9TRAC</name>
<dbReference type="InterPro" id="IPR045187">
    <property type="entry name" value="CcO_II"/>
</dbReference>
<geneLocation type="mitochondrion" evidence="11"/>
<evidence type="ECO:0000256" key="1">
    <source>
        <dbReference type="ARBA" id="ARBA00004225"/>
    </source>
</evidence>
<dbReference type="EMBL" id="MN702919">
    <property type="protein sequence ID" value="QQO99828.1"/>
    <property type="molecule type" value="Genomic_DNA"/>
</dbReference>
<dbReference type="PANTHER" id="PTHR22888:SF9">
    <property type="entry name" value="CYTOCHROME C OXIDASE SUBUNIT 2"/>
    <property type="match status" value="1"/>
</dbReference>
<evidence type="ECO:0000256" key="6">
    <source>
        <dbReference type="ARBA" id="ARBA00023136"/>
    </source>
</evidence>
<dbReference type="GO" id="GO:0042773">
    <property type="term" value="P:ATP synthesis coupled electron transport"/>
    <property type="evidence" value="ECO:0007669"/>
    <property type="project" value="TreeGrafter"/>
</dbReference>
<evidence type="ECO:0000256" key="8">
    <source>
        <dbReference type="SAM" id="Phobius"/>
    </source>
</evidence>
<feature type="domain" description="Cytochrome oxidase subunit II copper A binding" evidence="9">
    <location>
        <begin position="111"/>
        <end position="125"/>
    </location>
</feature>
<feature type="domain" description="Cytochrome oxidase subunit II transmembrane region profile" evidence="10">
    <location>
        <begin position="15"/>
        <end position="110"/>
    </location>
</feature>
<dbReference type="SUPFAM" id="SSF81464">
    <property type="entry name" value="Cytochrome c oxidase subunit II-like, transmembrane region"/>
    <property type="match status" value="1"/>
</dbReference>
<evidence type="ECO:0000259" key="10">
    <source>
        <dbReference type="PROSITE" id="PS50999"/>
    </source>
</evidence>
<comment type="subcellular location">
    <subcellularLocation>
        <location evidence="1">Mitochondrion membrane</location>
        <topology evidence="1">Multi-pass membrane protein</topology>
    </subcellularLocation>
</comment>
<feature type="transmembrane region" description="Helical" evidence="8">
    <location>
        <begin position="82"/>
        <end position="104"/>
    </location>
</feature>
<keyword evidence="6 8" id="KW-0472">Membrane</keyword>
<dbReference type="InterPro" id="IPR036257">
    <property type="entry name" value="Cyt_c_oxidase_su2_TM_sf"/>
</dbReference>
<gene>
    <name evidence="11" type="primary">cox2</name>
</gene>
<dbReference type="GO" id="GO:0031966">
    <property type="term" value="C:mitochondrial membrane"/>
    <property type="evidence" value="ECO:0007669"/>
    <property type="project" value="UniProtKB-SubCell"/>
</dbReference>
<evidence type="ECO:0000256" key="5">
    <source>
        <dbReference type="ARBA" id="ARBA00023128"/>
    </source>
</evidence>
<evidence type="ECO:0000313" key="11">
    <source>
        <dbReference type="EMBL" id="QQO99828.1"/>
    </source>
</evidence>
<organism evidence="11">
    <name type="scientific">Selaginella nipponica</name>
    <dbReference type="NCBI Taxonomy" id="872861"/>
    <lineage>
        <taxon>Eukaryota</taxon>
        <taxon>Viridiplantae</taxon>
        <taxon>Streptophyta</taxon>
        <taxon>Embryophyta</taxon>
        <taxon>Tracheophyta</taxon>
        <taxon>Lycopodiopsida</taxon>
        <taxon>Selaginellales</taxon>
        <taxon>Selaginellaceae</taxon>
        <taxon>Selaginella</taxon>
    </lineage>
</organism>
<dbReference type="AlphaFoldDB" id="A0A7U3TX18"/>
<dbReference type="InterPro" id="IPR002429">
    <property type="entry name" value="CcO_II-like_C"/>
</dbReference>
<dbReference type="Pfam" id="PF02790">
    <property type="entry name" value="COX2_TM"/>
    <property type="match status" value="1"/>
</dbReference>
<dbReference type="GO" id="GO:0005507">
    <property type="term" value="F:copper ion binding"/>
    <property type="evidence" value="ECO:0007669"/>
    <property type="project" value="InterPro"/>
</dbReference>
<evidence type="ECO:0000256" key="3">
    <source>
        <dbReference type="ARBA" id="ARBA00022692"/>
    </source>
</evidence>
<accession>A0A7U3TX18</accession>
<comment type="similarity">
    <text evidence="2">Belongs to the cytochrome c oxidase subunit 2 family.</text>
</comment>
<dbReference type="InterPro" id="IPR011759">
    <property type="entry name" value="Cyt_c_oxidase_su2_TM_dom"/>
</dbReference>
<protein>
    <recommendedName>
        <fullName evidence="7">Cytochrome c oxidase polypeptide II</fullName>
    </recommendedName>
</protein>
<evidence type="ECO:0000256" key="7">
    <source>
        <dbReference type="ARBA" id="ARBA00031389"/>
    </source>
</evidence>
<dbReference type="FunFam" id="1.10.287.90:FF:000004">
    <property type="entry name" value="Cytochrome c oxidase subunit 2"/>
    <property type="match status" value="1"/>
</dbReference>
<dbReference type="PANTHER" id="PTHR22888">
    <property type="entry name" value="CYTOCHROME C OXIDASE, SUBUNIT II"/>
    <property type="match status" value="1"/>
</dbReference>